<evidence type="ECO:0000256" key="1">
    <source>
        <dbReference type="ARBA" id="ARBA00022679"/>
    </source>
</evidence>
<comment type="caution">
    <text evidence="4">The sequence shown here is derived from an EMBL/GenBank/DDBJ whole genome shotgun (WGS) entry which is preliminary data.</text>
</comment>
<dbReference type="Proteomes" id="UP001501326">
    <property type="component" value="Unassembled WGS sequence"/>
</dbReference>
<dbReference type="RefSeq" id="WP_344195211.1">
    <property type="nucleotide sequence ID" value="NZ_BAAARN010000004.1"/>
</dbReference>
<dbReference type="SUPFAM" id="SSF55729">
    <property type="entry name" value="Acyl-CoA N-acyltransferases (Nat)"/>
    <property type="match status" value="2"/>
</dbReference>
<dbReference type="PROSITE" id="PS51186">
    <property type="entry name" value="GNAT"/>
    <property type="match status" value="2"/>
</dbReference>
<dbReference type="Gene3D" id="3.40.630.30">
    <property type="match status" value="1"/>
</dbReference>
<feature type="domain" description="N-acetyltransferase" evidence="3">
    <location>
        <begin position="201"/>
        <end position="330"/>
    </location>
</feature>
<organism evidence="4 5">
    <name type="scientific">Pedococcus aerophilus</name>
    <dbReference type="NCBI Taxonomy" id="436356"/>
    <lineage>
        <taxon>Bacteria</taxon>
        <taxon>Bacillati</taxon>
        <taxon>Actinomycetota</taxon>
        <taxon>Actinomycetes</taxon>
        <taxon>Micrococcales</taxon>
        <taxon>Intrasporangiaceae</taxon>
        <taxon>Pedococcus</taxon>
    </lineage>
</organism>
<keyword evidence="1" id="KW-0808">Transferase</keyword>
<gene>
    <name evidence="4" type="ORF">GCM10009867_31880</name>
</gene>
<dbReference type="Pfam" id="PF13508">
    <property type="entry name" value="Acetyltransf_7"/>
    <property type="match status" value="1"/>
</dbReference>
<dbReference type="PANTHER" id="PTHR43877">
    <property type="entry name" value="AMINOALKYLPHOSPHONATE N-ACETYLTRANSFERASE-RELATED-RELATED"/>
    <property type="match status" value="1"/>
</dbReference>
<name>A0ABN3UUP1_9MICO</name>
<dbReference type="InterPro" id="IPR000182">
    <property type="entry name" value="GNAT_dom"/>
</dbReference>
<dbReference type="InterPro" id="IPR016181">
    <property type="entry name" value="Acyl_CoA_acyltransferase"/>
</dbReference>
<dbReference type="InterPro" id="IPR050832">
    <property type="entry name" value="Bact_Acetyltransf"/>
</dbReference>
<feature type="domain" description="N-acetyltransferase" evidence="3">
    <location>
        <begin position="7"/>
        <end position="153"/>
    </location>
</feature>
<sequence>MNLPDGLVARPLEPTDAGVMYELFAASELADTGEVAVEPEDIEGDWQRPSFDLATESIGVFDGESLVAAAEVYKTRRAEATVHPDHRGRGIGSWLARWVEDCSRRRGGHLVGQSVPVGSSAEQLYRSLGYRHGWQSWVLVVPEGAAIAPQPLATGYTLRDLVPAGAGDEGVGVEGVGGEGVGGEGVGGEGVAGEGGGDAHAAYRLVEDAFNEWPDRQPSSFEDWAAGTVRRPGFEPWQIRFAVDPDGIPVGVAFTIVADGCGYVDQLAVRADQRGRGLARALLVDAFERAREHGATRSELSTDSRTGALPLYEHVGMVVSKRYQHWMTDV</sequence>
<dbReference type="CDD" id="cd04301">
    <property type="entry name" value="NAT_SF"/>
    <property type="match status" value="2"/>
</dbReference>
<evidence type="ECO:0000313" key="5">
    <source>
        <dbReference type="Proteomes" id="UP001501326"/>
    </source>
</evidence>
<reference evidence="4 5" key="1">
    <citation type="journal article" date="2019" name="Int. J. Syst. Evol. Microbiol.">
        <title>The Global Catalogue of Microorganisms (GCM) 10K type strain sequencing project: providing services to taxonomists for standard genome sequencing and annotation.</title>
        <authorList>
            <consortium name="The Broad Institute Genomics Platform"/>
            <consortium name="The Broad Institute Genome Sequencing Center for Infectious Disease"/>
            <person name="Wu L."/>
            <person name="Ma J."/>
        </authorList>
    </citation>
    <scope>NUCLEOTIDE SEQUENCE [LARGE SCALE GENOMIC DNA]</scope>
    <source>
        <strain evidence="4 5">JCM 16378</strain>
    </source>
</reference>
<evidence type="ECO:0000259" key="3">
    <source>
        <dbReference type="PROSITE" id="PS51186"/>
    </source>
</evidence>
<proteinExistence type="predicted"/>
<dbReference type="Pfam" id="PF00583">
    <property type="entry name" value="Acetyltransf_1"/>
    <property type="match status" value="1"/>
</dbReference>
<dbReference type="EMBL" id="BAAARN010000004">
    <property type="protein sequence ID" value="GAA2738822.1"/>
    <property type="molecule type" value="Genomic_DNA"/>
</dbReference>
<accession>A0ABN3UUP1</accession>
<protein>
    <recommendedName>
        <fullName evidence="3">N-acetyltransferase domain-containing protein</fullName>
    </recommendedName>
</protein>
<keyword evidence="2" id="KW-0012">Acyltransferase</keyword>
<evidence type="ECO:0000256" key="2">
    <source>
        <dbReference type="ARBA" id="ARBA00023315"/>
    </source>
</evidence>
<evidence type="ECO:0000313" key="4">
    <source>
        <dbReference type="EMBL" id="GAA2738822.1"/>
    </source>
</evidence>
<keyword evidence="5" id="KW-1185">Reference proteome</keyword>